<dbReference type="Pfam" id="PF00482">
    <property type="entry name" value="T2SSF"/>
    <property type="match status" value="1"/>
</dbReference>
<reference evidence="8 9" key="1">
    <citation type="submission" date="2019-08" db="EMBL/GenBank/DDBJ databases">
        <title>Arthrobacter sp. nov., isolated from plateau pika and Tibetan wild ass.</title>
        <authorList>
            <person name="Ge Y."/>
        </authorList>
    </citation>
    <scope>NUCLEOTIDE SEQUENCE [LARGE SCALE GENOMIC DNA]</scope>
    <source>
        <strain evidence="8 9">785</strain>
    </source>
</reference>
<dbReference type="PANTHER" id="PTHR35007:SF2">
    <property type="entry name" value="PILUS ASSEMBLE PROTEIN"/>
    <property type="match status" value="1"/>
</dbReference>
<dbReference type="Proteomes" id="UP000326852">
    <property type="component" value="Unassembled WGS sequence"/>
</dbReference>
<evidence type="ECO:0000259" key="7">
    <source>
        <dbReference type="Pfam" id="PF00482"/>
    </source>
</evidence>
<keyword evidence="9" id="KW-1185">Reference proteome</keyword>
<feature type="transmembrane region" description="Helical" evidence="6">
    <location>
        <begin position="135"/>
        <end position="157"/>
    </location>
</feature>
<protein>
    <submittedName>
        <fullName evidence="8">Type II secretion system protein F</fullName>
    </submittedName>
</protein>
<name>A0A5N6MWM0_9MICC</name>
<feature type="transmembrane region" description="Helical" evidence="6">
    <location>
        <begin position="110"/>
        <end position="129"/>
    </location>
</feature>
<accession>A0A5N6MWM0</accession>
<evidence type="ECO:0000256" key="3">
    <source>
        <dbReference type="ARBA" id="ARBA00022692"/>
    </source>
</evidence>
<evidence type="ECO:0000313" key="8">
    <source>
        <dbReference type="EMBL" id="KAD4060538.1"/>
    </source>
</evidence>
<evidence type="ECO:0000256" key="1">
    <source>
        <dbReference type="ARBA" id="ARBA00004651"/>
    </source>
</evidence>
<proteinExistence type="predicted"/>
<gene>
    <name evidence="8" type="ORF">GD627_05785</name>
</gene>
<dbReference type="EMBL" id="VTFX01000001">
    <property type="protein sequence ID" value="KAD4060538.1"/>
    <property type="molecule type" value="Genomic_DNA"/>
</dbReference>
<feature type="transmembrane region" description="Helical" evidence="6">
    <location>
        <begin position="6"/>
        <end position="23"/>
    </location>
</feature>
<evidence type="ECO:0000256" key="5">
    <source>
        <dbReference type="ARBA" id="ARBA00023136"/>
    </source>
</evidence>
<dbReference type="PANTHER" id="PTHR35007">
    <property type="entry name" value="INTEGRAL MEMBRANE PROTEIN-RELATED"/>
    <property type="match status" value="1"/>
</dbReference>
<keyword evidence="5 6" id="KW-0472">Membrane</keyword>
<dbReference type="InterPro" id="IPR018076">
    <property type="entry name" value="T2SS_GspF_dom"/>
</dbReference>
<feature type="domain" description="Type II secretion system protein GspF" evidence="7">
    <location>
        <begin position="176"/>
        <end position="301"/>
    </location>
</feature>
<dbReference type="GO" id="GO:0005886">
    <property type="term" value="C:plasma membrane"/>
    <property type="evidence" value="ECO:0007669"/>
    <property type="project" value="UniProtKB-SubCell"/>
</dbReference>
<organism evidence="8 9">
    <name type="scientific">Arthrobacter yangruifuii</name>
    <dbReference type="NCBI Taxonomy" id="2606616"/>
    <lineage>
        <taxon>Bacteria</taxon>
        <taxon>Bacillati</taxon>
        <taxon>Actinomycetota</taxon>
        <taxon>Actinomycetes</taxon>
        <taxon>Micrococcales</taxon>
        <taxon>Micrococcaceae</taxon>
        <taxon>Arthrobacter</taxon>
    </lineage>
</organism>
<evidence type="ECO:0000313" key="9">
    <source>
        <dbReference type="Proteomes" id="UP000326852"/>
    </source>
</evidence>
<keyword evidence="4 6" id="KW-1133">Transmembrane helix</keyword>
<evidence type="ECO:0000256" key="6">
    <source>
        <dbReference type="SAM" id="Phobius"/>
    </source>
</evidence>
<evidence type="ECO:0000256" key="2">
    <source>
        <dbReference type="ARBA" id="ARBA00022475"/>
    </source>
</evidence>
<evidence type="ECO:0000256" key="4">
    <source>
        <dbReference type="ARBA" id="ARBA00022989"/>
    </source>
</evidence>
<dbReference type="RefSeq" id="WP_152271654.1">
    <property type="nucleotide sequence ID" value="NZ_VTFX01000001.1"/>
</dbReference>
<comment type="subcellular location">
    <subcellularLocation>
        <location evidence="1">Cell membrane</location>
        <topology evidence="1">Multi-pass membrane protein</topology>
    </subcellularLocation>
</comment>
<feature type="transmembrane region" description="Helical" evidence="6">
    <location>
        <begin position="282"/>
        <end position="308"/>
    </location>
</feature>
<keyword evidence="2" id="KW-1003">Cell membrane</keyword>
<sequence length="312" mass="32950">MTPGLAAAVLAGVLLGTGLVLVFHRLPPLRQTTFAERVEPQLRSVAPASRLLLPAPDLTLFGPLERILRPLLRDAVHRLARWSPANRALGVRLQQAGGSKSVSDFRAEQVLFAGGGFLAGGTAGVVLAGSGRIGAVSVVLLTCACAAAGFLLRDYLLTQHIARRNSRILAQFPSLAEMMALAVGAGESAGGALERVCAAAQGELADEFDRVLAQTRSGQPLTTALQDFSHRIRLAPLTRFVDGVTVAVDRGTPLADVMRAQAQDVRDTAKRDLMETAGKKEIAMMVPVIFGILPLTVLFAVFPGLALLRLGL</sequence>
<comment type="caution">
    <text evidence="8">The sequence shown here is derived from an EMBL/GenBank/DDBJ whole genome shotgun (WGS) entry which is preliminary data.</text>
</comment>
<keyword evidence="3 6" id="KW-0812">Transmembrane</keyword>
<dbReference type="AlphaFoldDB" id="A0A5N6MWM0"/>